<evidence type="ECO:0000259" key="6">
    <source>
        <dbReference type="PROSITE" id="PS50950"/>
    </source>
</evidence>
<accession>A0A6M2DVZ7</accession>
<keyword evidence="2 5" id="KW-0863">Zinc-finger</keyword>
<dbReference type="SMART" id="SM00980">
    <property type="entry name" value="THAP"/>
    <property type="match status" value="1"/>
</dbReference>
<dbReference type="PANTHER" id="PTHR46600:SF11">
    <property type="entry name" value="THAP DOMAIN-CONTAINING PROTEIN 10"/>
    <property type="match status" value="1"/>
</dbReference>
<evidence type="ECO:0000256" key="4">
    <source>
        <dbReference type="ARBA" id="ARBA00023125"/>
    </source>
</evidence>
<protein>
    <submittedName>
        <fullName evidence="7">Putative product</fullName>
    </submittedName>
</protein>
<keyword evidence="1" id="KW-0479">Metal-binding</keyword>
<evidence type="ECO:0000256" key="3">
    <source>
        <dbReference type="ARBA" id="ARBA00022833"/>
    </source>
</evidence>
<dbReference type="SMART" id="SM00692">
    <property type="entry name" value="DM3"/>
    <property type="match status" value="1"/>
</dbReference>
<keyword evidence="3" id="KW-0862">Zinc</keyword>
<evidence type="ECO:0000256" key="2">
    <source>
        <dbReference type="ARBA" id="ARBA00022771"/>
    </source>
</evidence>
<evidence type="ECO:0000256" key="5">
    <source>
        <dbReference type="PROSITE-ProRule" id="PRU00309"/>
    </source>
</evidence>
<dbReference type="GO" id="GO:0008270">
    <property type="term" value="F:zinc ion binding"/>
    <property type="evidence" value="ECO:0007669"/>
    <property type="project" value="UniProtKB-KW"/>
</dbReference>
<name>A0A6M2DVZ7_XENCH</name>
<dbReference type="AlphaFoldDB" id="A0A6M2DVZ7"/>
<dbReference type="InterPro" id="IPR026516">
    <property type="entry name" value="THAP1/10"/>
</dbReference>
<dbReference type="InterPro" id="IPR038441">
    <property type="entry name" value="THAP_Znf_sf"/>
</dbReference>
<dbReference type="GO" id="GO:0043565">
    <property type="term" value="F:sequence-specific DNA binding"/>
    <property type="evidence" value="ECO:0007669"/>
    <property type="project" value="InterPro"/>
</dbReference>
<proteinExistence type="predicted"/>
<organism evidence="7">
    <name type="scientific">Xenopsylla cheopis</name>
    <name type="common">Oriental rat flea</name>
    <name type="synonym">Pulex cheopis</name>
    <dbReference type="NCBI Taxonomy" id="163159"/>
    <lineage>
        <taxon>Eukaryota</taxon>
        <taxon>Metazoa</taxon>
        <taxon>Ecdysozoa</taxon>
        <taxon>Arthropoda</taxon>
        <taxon>Hexapoda</taxon>
        <taxon>Insecta</taxon>
        <taxon>Pterygota</taxon>
        <taxon>Neoptera</taxon>
        <taxon>Endopterygota</taxon>
        <taxon>Siphonaptera</taxon>
        <taxon>Pulicidae</taxon>
        <taxon>Xenopsyllinae</taxon>
        <taxon>Xenopsylla</taxon>
    </lineage>
</organism>
<dbReference type="PROSITE" id="PS50950">
    <property type="entry name" value="ZF_THAP"/>
    <property type="match status" value="1"/>
</dbReference>
<dbReference type="Pfam" id="PF05485">
    <property type="entry name" value="THAP"/>
    <property type="match status" value="1"/>
</dbReference>
<evidence type="ECO:0000313" key="7">
    <source>
        <dbReference type="EMBL" id="NOV49800.1"/>
    </source>
</evidence>
<sequence length="153" mass="18165">MVISCCAYGCTNEWTPLGNIKFHRFPMKNPERLKLWIQALRRKNFYPSASSVLCSEHFKTEDYLESSLRQNMLKRDAVPSIFKFPEHMTKQSPKKRRPLRRKELLIEEQNVPEKEETSTQTLHFKTDCEIKLCKQKKNTKQSEKVKCEIDVNE</sequence>
<feature type="domain" description="THAP-type" evidence="6">
    <location>
        <begin position="1"/>
        <end position="82"/>
    </location>
</feature>
<evidence type="ECO:0000256" key="1">
    <source>
        <dbReference type="ARBA" id="ARBA00022723"/>
    </source>
</evidence>
<dbReference type="SUPFAM" id="SSF57716">
    <property type="entry name" value="Glucocorticoid receptor-like (DNA-binding domain)"/>
    <property type="match status" value="1"/>
</dbReference>
<dbReference type="EMBL" id="GIIL01006074">
    <property type="protein sequence ID" value="NOV49800.1"/>
    <property type="molecule type" value="Transcribed_RNA"/>
</dbReference>
<dbReference type="Gene3D" id="6.20.210.20">
    <property type="entry name" value="THAP domain"/>
    <property type="match status" value="1"/>
</dbReference>
<reference evidence="7" key="1">
    <citation type="submission" date="2020-03" db="EMBL/GenBank/DDBJ databases">
        <title>Transcriptomic Profiling of the Digestive Tract of the Rat Flea, Xenopsylla cheopis, Following Blood Feeding and Infection with Yersinia pestis.</title>
        <authorList>
            <person name="Bland D.M."/>
            <person name="Martens C.A."/>
            <person name="Virtaneva K."/>
            <person name="Kanakabandi K."/>
            <person name="Long D."/>
            <person name="Rosenke R."/>
            <person name="Saturday G.A."/>
            <person name="Hoyt F.H."/>
            <person name="Bruno D.P."/>
            <person name="Ribeiro J.M.C."/>
            <person name="Hinnebusch J."/>
        </authorList>
    </citation>
    <scope>NUCLEOTIDE SEQUENCE</scope>
</reference>
<keyword evidence="4 5" id="KW-0238">DNA-binding</keyword>
<dbReference type="PANTHER" id="PTHR46600">
    <property type="entry name" value="THAP DOMAIN-CONTAINING"/>
    <property type="match status" value="1"/>
</dbReference>
<dbReference type="InterPro" id="IPR006612">
    <property type="entry name" value="THAP_Znf"/>
</dbReference>